<keyword evidence="1" id="KW-1133">Transmembrane helix</keyword>
<dbReference type="Proteomes" id="UP000095464">
    <property type="component" value="Unassembled WGS sequence"/>
</dbReference>
<feature type="transmembrane region" description="Helical" evidence="1">
    <location>
        <begin position="5"/>
        <end position="24"/>
    </location>
</feature>
<keyword evidence="1" id="KW-0472">Membrane</keyword>
<dbReference type="EMBL" id="LNPX01000001">
    <property type="protein sequence ID" value="OEK59122.1"/>
    <property type="molecule type" value="Genomic_DNA"/>
</dbReference>
<evidence type="ECO:0000256" key="1">
    <source>
        <dbReference type="SAM" id="Phobius"/>
    </source>
</evidence>
<evidence type="ECO:0000313" key="3">
    <source>
        <dbReference type="Proteomes" id="UP000095464"/>
    </source>
</evidence>
<gene>
    <name evidence="2" type="ORF">ASS94_00210</name>
</gene>
<name>A0AAP7IFI8_9STAP</name>
<sequence length="145" mass="16595">MRGKLALIIFGILIIAVFSVYMLFSVNKIANVFEGTKDKDYSDYEQFKTNTEAVEGKVKDKYKHEIGDNNTYYLALSIKDKDDKLVSVSEEQYKAYNKGAKAKFRIAKTHNNKAIIDLSKQKDADTKEAYQEFQEGDSQKVWIGT</sequence>
<reference evidence="3" key="1">
    <citation type="submission" date="2015-11" db="EMBL/GenBank/DDBJ databases">
        <title>Genomic diversity of Staphylococcus saprophyticus strains from urinary tract infections, animal surfaces, and fermented foods.</title>
        <authorList>
            <person name="Wolfe B.E."/>
        </authorList>
    </citation>
    <scope>NUCLEOTIDE SEQUENCE [LARGE SCALE GENOMIC DNA]</scope>
    <source>
        <strain evidence="3">738_7</strain>
    </source>
</reference>
<keyword evidence="1" id="KW-0812">Transmembrane</keyword>
<dbReference type="AlphaFoldDB" id="A0AAP7IFI8"/>
<comment type="caution">
    <text evidence="2">The sequence shown here is derived from an EMBL/GenBank/DDBJ whole genome shotgun (WGS) entry which is preliminary data.</text>
</comment>
<accession>A0AAP7IFI8</accession>
<proteinExistence type="predicted"/>
<organism evidence="2 3">
    <name type="scientific">Staphylococcus equorum</name>
    <dbReference type="NCBI Taxonomy" id="246432"/>
    <lineage>
        <taxon>Bacteria</taxon>
        <taxon>Bacillati</taxon>
        <taxon>Bacillota</taxon>
        <taxon>Bacilli</taxon>
        <taxon>Bacillales</taxon>
        <taxon>Staphylococcaceae</taxon>
        <taxon>Staphylococcus</taxon>
    </lineage>
</organism>
<evidence type="ECO:0000313" key="2">
    <source>
        <dbReference type="EMBL" id="OEK59122.1"/>
    </source>
</evidence>
<dbReference type="RefSeq" id="WP_069854248.1">
    <property type="nucleotide sequence ID" value="NZ_LNPX01000001.1"/>
</dbReference>
<protein>
    <submittedName>
        <fullName evidence="2">Uncharacterized protein</fullName>
    </submittedName>
</protein>